<evidence type="ECO:0000259" key="7">
    <source>
        <dbReference type="PROSITE" id="PS50164"/>
    </source>
</evidence>
<keyword evidence="5" id="KW-0234">DNA repair</keyword>
<dbReference type="FunFam" id="3.40.1440.10:FF:000001">
    <property type="entry name" value="UvrABC system protein C"/>
    <property type="match status" value="1"/>
</dbReference>
<dbReference type="InterPro" id="IPR047296">
    <property type="entry name" value="GIY-YIG_UvrC_Cho"/>
</dbReference>
<gene>
    <name evidence="8" type="ORF">COV89_03900</name>
</gene>
<dbReference type="SMART" id="SM00465">
    <property type="entry name" value="GIYc"/>
    <property type="match status" value="1"/>
</dbReference>
<evidence type="ECO:0000256" key="5">
    <source>
        <dbReference type="ARBA" id="ARBA00023204"/>
    </source>
</evidence>
<dbReference type="CDD" id="cd10434">
    <property type="entry name" value="GIY-YIG_UvrC_Cho"/>
    <property type="match status" value="1"/>
</dbReference>
<feature type="domain" description="GIY-YIG" evidence="7">
    <location>
        <begin position="13"/>
        <end position="91"/>
    </location>
</feature>
<evidence type="ECO:0000256" key="4">
    <source>
        <dbReference type="ARBA" id="ARBA00022881"/>
    </source>
</evidence>
<evidence type="ECO:0000259" key="6">
    <source>
        <dbReference type="PROSITE" id="PS50151"/>
    </source>
</evidence>
<dbReference type="InterPro" id="IPR001943">
    <property type="entry name" value="UVR_dom"/>
</dbReference>
<dbReference type="Proteomes" id="UP000231371">
    <property type="component" value="Unassembled WGS sequence"/>
</dbReference>
<dbReference type="EMBL" id="PCVI01000062">
    <property type="protein sequence ID" value="PIQ69805.1"/>
    <property type="molecule type" value="Genomic_DNA"/>
</dbReference>
<name>A0A2H0KF04_9BACT</name>
<dbReference type="InterPro" id="IPR000305">
    <property type="entry name" value="GIY-YIG_endonuc"/>
</dbReference>
<dbReference type="Gene3D" id="4.10.860.10">
    <property type="entry name" value="UVR domain"/>
    <property type="match status" value="1"/>
</dbReference>
<dbReference type="Gene3D" id="3.40.1440.10">
    <property type="entry name" value="GIY-YIG endonuclease"/>
    <property type="match status" value="1"/>
</dbReference>
<feature type="non-terminal residue" evidence="8">
    <location>
        <position position="252"/>
    </location>
</feature>
<comment type="caution">
    <text evidence="8">The sequence shown here is derived from an EMBL/GenBank/DDBJ whole genome shotgun (WGS) entry which is preliminary data.</text>
</comment>
<accession>A0A2H0KF04</accession>
<dbReference type="PANTHER" id="PTHR30562">
    <property type="entry name" value="UVRC/OXIDOREDUCTASE"/>
    <property type="match status" value="1"/>
</dbReference>
<dbReference type="PROSITE" id="PS50164">
    <property type="entry name" value="GIY_YIG"/>
    <property type="match status" value="1"/>
</dbReference>
<dbReference type="InterPro" id="IPR050066">
    <property type="entry name" value="UvrABC_protein_C"/>
</dbReference>
<protein>
    <submittedName>
        <fullName evidence="8">Excinuclease ABC subunit C</fullName>
    </submittedName>
</protein>
<proteinExistence type="predicted"/>
<sequence length="252" mass="28953">MMSLKEKLKQLTKKPGVYIFKNSAGHIIYIGKALSLKNRVSSYFKQKHTDPKTLELVSQINDLQTIEVNSGFEALLLEAKLIKQHKPKYNIQAKDGKSYLYIIISKEFPNRISASRSPEKEQDLLAWYGPFPSGREVQEILKVVRRIFPFRSCANLPKRVCLYHHLKLCPGVCVFPNNNYQKTILCIRQMLSGKTGNLIKSLEKEMKSFAKATDFEKAGEIKFKIDSLQRLTQGWKNIPKDSQYLAKGIEEI</sequence>
<dbReference type="PROSITE" id="PS50151">
    <property type="entry name" value="UVR"/>
    <property type="match status" value="1"/>
</dbReference>
<organism evidence="8 9">
    <name type="scientific">Candidatus Shapirobacteria bacterium CG11_big_fil_rev_8_21_14_0_20_40_12</name>
    <dbReference type="NCBI Taxonomy" id="1974889"/>
    <lineage>
        <taxon>Bacteria</taxon>
        <taxon>Candidatus Shapironibacteriota</taxon>
    </lineage>
</organism>
<feature type="domain" description="UVR" evidence="6">
    <location>
        <begin position="196"/>
        <end position="231"/>
    </location>
</feature>
<dbReference type="GO" id="GO:0006289">
    <property type="term" value="P:nucleotide-excision repair"/>
    <property type="evidence" value="ECO:0007669"/>
    <property type="project" value="InterPro"/>
</dbReference>
<reference evidence="8 9" key="1">
    <citation type="submission" date="2017-09" db="EMBL/GenBank/DDBJ databases">
        <title>Depth-based differentiation of microbial function through sediment-hosted aquifers and enrichment of novel symbionts in the deep terrestrial subsurface.</title>
        <authorList>
            <person name="Probst A.J."/>
            <person name="Ladd B."/>
            <person name="Jarett J.K."/>
            <person name="Geller-Mcgrath D.E."/>
            <person name="Sieber C.M."/>
            <person name="Emerson J.B."/>
            <person name="Anantharaman K."/>
            <person name="Thomas B.C."/>
            <person name="Malmstrom R."/>
            <person name="Stieglmeier M."/>
            <person name="Klingl A."/>
            <person name="Woyke T."/>
            <person name="Ryan C.M."/>
            <person name="Banfield J.F."/>
        </authorList>
    </citation>
    <scope>NUCLEOTIDE SEQUENCE [LARGE SCALE GENOMIC DNA]</scope>
    <source>
        <strain evidence="8">CG11_big_fil_rev_8_21_14_0_20_40_12</strain>
    </source>
</reference>
<keyword evidence="2" id="KW-0227">DNA damage</keyword>
<keyword evidence="3" id="KW-0228">DNA excision</keyword>
<dbReference type="InterPro" id="IPR036876">
    <property type="entry name" value="UVR_dom_sf"/>
</dbReference>
<keyword evidence="4" id="KW-0267">Excision nuclease</keyword>
<dbReference type="GO" id="GO:0004518">
    <property type="term" value="F:nuclease activity"/>
    <property type="evidence" value="ECO:0007669"/>
    <property type="project" value="UniProtKB-KW"/>
</dbReference>
<evidence type="ECO:0000256" key="3">
    <source>
        <dbReference type="ARBA" id="ARBA00022769"/>
    </source>
</evidence>
<dbReference type="AlphaFoldDB" id="A0A2H0KF04"/>
<keyword evidence="1" id="KW-0963">Cytoplasm</keyword>
<evidence type="ECO:0000256" key="2">
    <source>
        <dbReference type="ARBA" id="ARBA00022763"/>
    </source>
</evidence>
<evidence type="ECO:0000313" key="8">
    <source>
        <dbReference type="EMBL" id="PIQ69805.1"/>
    </source>
</evidence>
<dbReference type="GO" id="GO:0009380">
    <property type="term" value="C:excinuclease repair complex"/>
    <property type="evidence" value="ECO:0007669"/>
    <property type="project" value="TreeGrafter"/>
</dbReference>
<dbReference type="PANTHER" id="PTHR30562:SF1">
    <property type="entry name" value="UVRABC SYSTEM PROTEIN C"/>
    <property type="match status" value="1"/>
</dbReference>
<dbReference type="InterPro" id="IPR035901">
    <property type="entry name" value="GIY-YIG_endonuc_sf"/>
</dbReference>
<dbReference type="SUPFAM" id="SSF82771">
    <property type="entry name" value="GIY-YIG endonuclease"/>
    <property type="match status" value="1"/>
</dbReference>
<evidence type="ECO:0000256" key="1">
    <source>
        <dbReference type="ARBA" id="ARBA00022490"/>
    </source>
</evidence>
<dbReference type="SUPFAM" id="SSF46600">
    <property type="entry name" value="C-terminal UvrC-binding domain of UvrB"/>
    <property type="match status" value="1"/>
</dbReference>
<dbReference type="Pfam" id="PF01541">
    <property type="entry name" value="GIY-YIG"/>
    <property type="match status" value="1"/>
</dbReference>
<dbReference type="Pfam" id="PF02151">
    <property type="entry name" value="UVR"/>
    <property type="match status" value="1"/>
</dbReference>
<evidence type="ECO:0000313" key="9">
    <source>
        <dbReference type="Proteomes" id="UP000231371"/>
    </source>
</evidence>